<feature type="non-terminal residue" evidence="1">
    <location>
        <position position="1"/>
    </location>
</feature>
<sequence>KYHNSHEIREWANAEYEMEKKYFLEMKENDFDILKIYPFLSEEMLKEVKQNCQRD</sequence>
<protein>
    <submittedName>
        <fullName evidence="1">Uncharacterized protein</fullName>
    </submittedName>
</protein>
<accession>X1BHV8</accession>
<dbReference type="AlphaFoldDB" id="X1BHV8"/>
<name>X1BHV8_9ZZZZ</name>
<organism evidence="1">
    <name type="scientific">marine sediment metagenome</name>
    <dbReference type="NCBI Taxonomy" id="412755"/>
    <lineage>
        <taxon>unclassified sequences</taxon>
        <taxon>metagenomes</taxon>
        <taxon>ecological metagenomes</taxon>
    </lineage>
</organism>
<evidence type="ECO:0000313" key="1">
    <source>
        <dbReference type="EMBL" id="GAG95479.1"/>
    </source>
</evidence>
<reference evidence="1" key="1">
    <citation type="journal article" date="2014" name="Front. Microbiol.">
        <title>High frequency of phylogenetically diverse reductive dehalogenase-homologous genes in deep subseafloor sedimentary metagenomes.</title>
        <authorList>
            <person name="Kawai M."/>
            <person name="Futagami T."/>
            <person name="Toyoda A."/>
            <person name="Takaki Y."/>
            <person name="Nishi S."/>
            <person name="Hori S."/>
            <person name="Arai W."/>
            <person name="Tsubouchi T."/>
            <person name="Morono Y."/>
            <person name="Uchiyama I."/>
            <person name="Ito T."/>
            <person name="Fujiyama A."/>
            <person name="Inagaki F."/>
            <person name="Takami H."/>
        </authorList>
    </citation>
    <scope>NUCLEOTIDE SEQUENCE</scope>
    <source>
        <strain evidence="1">Expedition CK06-06</strain>
    </source>
</reference>
<dbReference type="EMBL" id="BART01022365">
    <property type="protein sequence ID" value="GAG95479.1"/>
    <property type="molecule type" value="Genomic_DNA"/>
</dbReference>
<comment type="caution">
    <text evidence="1">The sequence shown here is derived from an EMBL/GenBank/DDBJ whole genome shotgun (WGS) entry which is preliminary data.</text>
</comment>
<proteinExistence type="predicted"/>
<gene>
    <name evidence="1" type="ORF">S01H4_40956</name>
</gene>